<gene>
    <name evidence="6" type="ORF">CRV06_06710</name>
</gene>
<dbReference type="RefSeq" id="WP_129081869.1">
    <property type="nucleotide sequence ID" value="NZ_CP041070.1"/>
</dbReference>
<keyword evidence="7" id="KW-1185">Reference proteome</keyword>
<dbReference type="Pfam" id="PF03544">
    <property type="entry name" value="TonB_C"/>
    <property type="match status" value="1"/>
</dbReference>
<dbReference type="GO" id="GO:0016020">
    <property type="term" value="C:membrane"/>
    <property type="evidence" value="ECO:0007669"/>
    <property type="project" value="UniProtKB-SubCell"/>
</dbReference>
<dbReference type="InterPro" id="IPR006260">
    <property type="entry name" value="TonB/TolA_C"/>
</dbReference>
<evidence type="ECO:0000313" key="6">
    <source>
        <dbReference type="EMBL" id="RXJ63361.1"/>
    </source>
</evidence>
<evidence type="ECO:0000256" key="2">
    <source>
        <dbReference type="ARBA" id="ARBA00022692"/>
    </source>
</evidence>
<evidence type="ECO:0000313" key="7">
    <source>
        <dbReference type="Proteomes" id="UP000290191"/>
    </source>
</evidence>
<dbReference type="AlphaFoldDB" id="A0A4Q0Y4X2"/>
<feature type="domain" description="TonB C-terminal" evidence="5">
    <location>
        <begin position="173"/>
        <end position="260"/>
    </location>
</feature>
<proteinExistence type="predicted"/>
<dbReference type="SUPFAM" id="SSF74653">
    <property type="entry name" value="TolA/TonB C-terminal domain"/>
    <property type="match status" value="1"/>
</dbReference>
<dbReference type="STRING" id="877500.GCA_000935065_00461"/>
<protein>
    <recommendedName>
        <fullName evidence="5">TonB C-terminal domain-containing protein</fullName>
    </recommendedName>
</protein>
<dbReference type="GO" id="GO:0055085">
    <property type="term" value="P:transmembrane transport"/>
    <property type="evidence" value="ECO:0007669"/>
    <property type="project" value="InterPro"/>
</dbReference>
<dbReference type="Gene3D" id="3.30.1150.10">
    <property type="match status" value="1"/>
</dbReference>
<sequence length="260" mass="30500">MKPIILALVLSIILHLLLFVPFKFEKDVPKKEVVPKVEKKSSVRYVKIQPKIVPKPKTEKEVVKKVEKPKNYKIVKKRKIVPQKKISKKRRAKKIPATAPKKIVKKFTPKKSVTVRPQEKRKTIPQKNLENFLLSEPVPLDKSMLDEITQSYLKLYGKEYEKLTNVQKVFIQNSIKSIVEITRSYYSFPSIALKLRKNDYNIVEFTLHPNGDISGLRIVQPGNYSFYDKSILEAIQYAYKDYPRPKEATKIKFYITYRVY</sequence>
<evidence type="ECO:0000256" key="4">
    <source>
        <dbReference type="ARBA" id="ARBA00023136"/>
    </source>
</evidence>
<evidence type="ECO:0000256" key="1">
    <source>
        <dbReference type="ARBA" id="ARBA00004167"/>
    </source>
</evidence>
<keyword evidence="2" id="KW-0812">Transmembrane</keyword>
<dbReference type="EMBL" id="PDKO01000004">
    <property type="protein sequence ID" value="RXJ63361.1"/>
    <property type="molecule type" value="Genomic_DNA"/>
</dbReference>
<name>A0A4Q0Y4X2_9BACT</name>
<comment type="caution">
    <text evidence="6">The sequence shown here is derived from an EMBL/GenBank/DDBJ whole genome shotgun (WGS) entry which is preliminary data.</text>
</comment>
<keyword evidence="3" id="KW-1133">Transmembrane helix</keyword>
<dbReference type="PROSITE" id="PS52015">
    <property type="entry name" value="TONB_CTD"/>
    <property type="match status" value="1"/>
</dbReference>
<dbReference type="InterPro" id="IPR037682">
    <property type="entry name" value="TonB_C"/>
</dbReference>
<dbReference type="NCBIfam" id="TIGR01352">
    <property type="entry name" value="tonB_Cterm"/>
    <property type="match status" value="1"/>
</dbReference>
<comment type="subcellular location">
    <subcellularLocation>
        <location evidence="1">Membrane</location>
        <topology evidence="1">Single-pass membrane protein</topology>
    </subcellularLocation>
</comment>
<reference evidence="6 7" key="1">
    <citation type="submission" date="2017-10" db="EMBL/GenBank/DDBJ databases">
        <title>Genomics of the genus Arcobacter.</title>
        <authorList>
            <person name="Perez-Cataluna A."/>
            <person name="Figueras M.J."/>
        </authorList>
    </citation>
    <scope>NUCLEOTIDE SEQUENCE [LARGE SCALE GENOMIC DNA]</scope>
    <source>
        <strain evidence="6 7">DSM 24636</strain>
    </source>
</reference>
<evidence type="ECO:0000256" key="3">
    <source>
        <dbReference type="ARBA" id="ARBA00022989"/>
    </source>
</evidence>
<accession>A0A4Q0Y4X2</accession>
<keyword evidence="4" id="KW-0472">Membrane</keyword>
<dbReference type="Proteomes" id="UP000290191">
    <property type="component" value="Unassembled WGS sequence"/>
</dbReference>
<dbReference type="OrthoDB" id="5349195at2"/>
<evidence type="ECO:0000259" key="5">
    <source>
        <dbReference type="PROSITE" id="PS52015"/>
    </source>
</evidence>
<organism evidence="6 7">
    <name type="scientific">Halarcobacter anaerophilus</name>
    <dbReference type="NCBI Taxonomy" id="877500"/>
    <lineage>
        <taxon>Bacteria</taxon>
        <taxon>Pseudomonadati</taxon>
        <taxon>Campylobacterota</taxon>
        <taxon>Epsilonproteobacteria</taxon>
        <taxon>Campylobacterales</taxon>
        <taxon>Arcobacteraceae</taxon>
        <taxon>Halarcobacter</taxon>
    </lineage>
</organism>